<proteinExistence type="predicted"/>
<dbReference type="AlphaFoldDB" id="A0A6G1F2A2"/>
<sequence length="141" mass="14736">MFRVVVGISDVATIILPREDLTLRNNRGRVALQETLPKCDAKGIQERTSGIAPRLVWILGDGGGEVRHNNRATRAPGTGTAGVVVDHRDSRRPKEAGPAKGPGAPSALVVGETGEAVAAPPEANLPRHEGAAPDLACRKGE</sequence>
<organism evidence="2 3">
    <name type="scientific">Oryza meyeriana var. granulata</name>
    <dbReference type="NCBI Taxonomy" id="110450"/>
    <lineage>
        <taxon>Eukaryota</taxon>
        <taxon>Viridiplantae</taxon>
        <taxon>Streptophyta</taxon>
        <taxon>Embryophyta</taxon>
        <taxon>Tracheophyta</taxon>
        <taxon>Spermatophyta</taxon>
        <taxon>Magnoliopsida</taxon>
        <taxon>Liliopsida</taxon>
        <taxon>Poales</taxon>
        <taxon>Poaceae</taxon>
        <taxon>BOP clade</taxon>
        <taxon>Oryzoideae</taxon>
        <taxon>Oryzeae</taxon>
        <taxon>Oryzinae</taxon>
        <taxon>Oryza</taxon>
        <taxon>Oryza meyeriana</taxon>
    </lineage>
</organism>
<name>A0A6G1F2A2_9ORYZ</name>
<accession>A0A6G1F2A2</accession>
<feature type="region of interest" description="Disordered" evidence="1">
    <location>
        <begin position="68"/>
        <end position="141"/>
    </location>
</feature>
<feature type="compositionally biased region" description="Basic and acidic residues" evidence="1">
    <location>
        <begin position="85"/>
        <end position="97"/>
    </location>
</feature>
<dbReference type="Proteomes" id="UP000479710">
    <property type="component" value="Unassembled WGS sequence"/>
</dbReference>
<evidence type="ECO:0000256" key="1">
    <source>
        <dbReference type="SAM" id="MobiDB-lite"/>
    </source>
</evidence>
<comment type="caution">
    <text evidence="2">The sequence shown here is derived from an EMBL/GenBank/DDBJ whole genome shotgun (WGS) entry which is preliminary data.</text>
</comment>
<keyword evidence="3" id="KW-1185">Reference proteome</keyword>
<dbReference type="EMBL" id="SPHZ02000002">
    <property type="protein sequence ID" value="KAF0931036.1"/>
    <property type="molecule type" value="Genomic_DNA"/>
</dbReference>
<gene>
    <name evidence="2" type="ORF">E2562_039545</name>
</gene>
<protein>
    <submittedName>
        <fullName evidence="2">Uncharacterized protein</fullName>
    </submittedName>
</protein>
<reference evidence="2 3" key="1">
    <citation type="submission" date="2019-11" db="EMBL/GenBank/DDBJ databases">
        <title>Whole genome sequence of Oryza granulata.</title>
        <authorList>
            <person name="Li W."/>
        </authorList>
    </citation>
    <scope>NUCLEOTIDE SEQUENCE [LARGE SCALE GENOMIC DNA]</scope>
    <source>
        <strain evidence="3">cv. Menghai</strain>
        <tissue evidence="2">Leaf</tissue>
    </source>
</reference>
<evidence type="ECO:0000313" key="2">
    <source>
        <dbReference type="EMBL" id="KAF0931036.1"/>
    </source>
</evidence>
<evidence type="ECO:0000313" key="3">
    <source>
        <dbReference type="Proteomes" id="UP000479710"/>
    </source>
</evidence>
<feature type="compositionally biased region" description="Basic and acidic residues" evidence="1">
    <location>
        <begin position="125"/>
        <end position="141"/>
    </location>
</feature>